<feature type="compositionally biased region" description="Low complexity" evidence="1">
    <location>
        <begin position="424"/>
        <end position="433"/>
    </location>
</feature>
<feature type="region of interest" description="Disordered" evidence="1">
    <location>
        <begin position="395"/>
        <end position="452"/>
    </location>
</feature>
<name>A0A5C3QLQ6_9AGAR</name>
<dbReference type="STRING" id="1884261.A0A5C3QLQ6"/>
<dbReference type="Proteomes" id="UP000305067">
    <property type="component" value="Unassembled WGS sequence"/>
</dbReference>
<evidence type="ECO:0000313" key="3">
    <source>
        <dbReference type="EMBL" id="TFL02866.1"/>
    </source>
</evidence>
<dbReference type="EMBL" id="ML178821">
    <property type="protein sequence ID" value="TFL02866.1"/>
    <property type="molecule type" value="Genomic_DNA"/>
</dbReference>
<gene>
    <name evidence="3" type="ORF">BDV98DRAFT_406609</name>
</gene>
<feature type="domain" description="BTB" evidence="2">
    <location>
        <begin position="27"/>
        <end position="101"/>
    </location>
</feature>
<feature type="region of interest" description="Disordered" evidence="1">
    <location>
        <begin position="322"/>
        <end position="380"/>
    </location>
</feature>
<dbReference type="Pfam" id="PF00651">
    <property type="entry name" value="BTB"/>
    <property type="match status" value="1"/>
</dbReference>
<dbReference type="SUPFAM" id="SSF54695">
    <property type="entry name" value="POZ domain"/>
    <property type="match status" value="1"/>
</dbReference>
<dbReference type="CDD" id="cd18186">
    <property type="entry name" value="BTB_POZ_ZBTB_KLHL-like"/>
    <property type="match status" value="1"/>
</dbReference>
<dbReference type="Gene3D" id="3.30.710.10">
    <property type="entry name" value="Potassium Channel Kv1.1, Chain A"/>
    <property type="match status" value="1"/>
</dbReference>
<dbReference type="InterPro" id="IPR011333">
    <property type="entry name" value="SKP1/BTB/POZ_sf"/>
</dbReference>
<sequence>MVRNQQESTPNGDYTQATTKHSRLYFDDGSLILKATAVLFRIHWGILRAHSSFFYETFIVPCFSAGRGNTESTPLVLQDIASSDLESFLSFFYPSTIGETDLPMSVEQWTSVLVLASQWHFSSLRDYAIYRLEKITTPAQRISLAKTQHIPKWLVPAYIELCSQKAPLDRSDARLLGLDDVLAIWEVQHELARGPLYEDGEVRQLVEAKITGLGEKGESTSPALTLVNGFGEHAGTGSTGIARMPPSDTFVHVVGPASSNHGLPVDVLAPTPSAFNLPLTEISPHPHGEHEAAPSVPDKPSAVFLSTAPTTHVNAETTISLSLSTPQALPSTLPSTPDSPPRAPLSPDHVRQPPHAFSRTQSPDSLGPSPSSTPTTMFSMTPLGLVPRRVAGPERQQGRANGQGNNNKPSQTLASATERRAPGAAAVKQAALSAKKRKKAAGAKGTSTGLAA</sequence>
<feature type="compositionally biased region" description="Low complexity" evidence="1">
    <location>
        <begin position="368"/>
        <end position="380"/>
    </location>
</feature>
<keyword evidence="4" id="KW-1185">Reference proteome</keyword>
<dbReference type="InterPro" id="IPR000210">
    <property type="entry name" value="BTB/POZ_dom"/>
</dbReference>
<feature type="compositionally biased region" description="Low complexity" evidence="1">
    <location>
        <begin position="398"/>
        <end position="407"/>
    </location>
</feature>
<feature type="region of interest" description="Disordered" evidence="1">
    <location>
        <begin position="278"/>
        <end position="303"/>
    </location>
</feature>
<evidence type="ECO:0000256" key="1">
    <source>
        <dbReference type="SAM" id="MobiDB-lite"/>
    </source>
</evidence>
<dbReference type="OrthoDB" id="2367075at2759"/>
<accession>A0A5C3QLQ6</accession>
<dbReference type="PROSITE" id="PS50097">
    <property type="entry name" value="BTB"/>
    <property type="match status" value="1"/>
</dbReference>
<dbReference type="SMART" id="SM00225">
    <property type="entry name" value="BTB"/>
    <property type="match status" value="1"/>
</dbReference>
<evidence type="ECO:0000259" key="2">
    <source>
        <dbReference type="PROSITE" id="PS50097"/>
    </source>
</evidence>
<evidence type="ECO:0000313" key="4">
    <source>
        <dbReference type="Proteomes" id="UP000305067"/>
    </source>
</evidence>
<organism evidence="3 4">
    <name type="scientific">Pterulicium gracile</name>
    <dbReference type="NCBI Taxonomy" id="1884261"/>
    <lineage>
        <taxon>Eukaryota</taxon>
        <taxon>Fungi</taxon>
        <taxon>Dikarya</taxon>
        <taxon>Basidiomycota</taxon>
        <taxon>Agaricomycotina</taxon>
        <taxon>Agaricomycetes</taxon>
        <taxon>Agaricomycetidae</taxon>
        <taxon>Agaricales</taxon>
        <taxon>Pleurotineae</taxon>
        <taxon>Pterulaceae</taxon>
        <taxon>Pterulicium</taxon>
    </lineage>
</organism>
<protein>
    <recommendedName>
        <fullName evidence="2">BTB domain-containing protein</fullName>
    </recommendedName>
</protein>
<dbReference type="AlphaFoldDB" id="A0A5C3QLQ6"/>
<feature type="compositionally biased region" description="Low complexity" evidence="1">
    <location>
        <begin position="442"/>
        <end position="452"/>
    </location>
</feature>
<reference evidence="3 4" key="1">
    <citation type="journal article" date="2019" name="Nat. Ecol. Evol.">
        <title>Megaphylogeny resolves global patterns of mushroom evolution.</title>
        <authorList>
            <person name="Varga T."/>
            <person name="Krizsan K."/>
            <person name="Foldi C."/>
            <person name="Dima B."/>
            <person name="Sanchez-Garcia M."/>
            <person name="Sanchez-Ramirez S."/>
            <person name="Szollosi G.J."/>
            <person name="Szarkandi J.G."/>
            <person name="Papp V."/>
            <person name="Albert L."/>
            <person name="Andreopoulos W."/>
            <person name="Angelini C."/>
            <person name="Antonin V."/>
            <person name="Barry K.W."/>
            <person name="Bougher N.L."/>
            <person name="Buchanan P."/>
            <person name="Buyck B."/>
            <person name="Bense V."/>
            <person name="Catcheside P."/>
            <person name="Chovatia M."/>
            <person name="Cooper J."/>
            <person name="Damon W."/>
            <person name="Desjardin D."/>
            <person name="Finy P."/>
            <person name="Geml J."/>
            <person name="Haridas S."/>
            <person name="Hughes K."/>
            <person name="Justo A."/>
            <person name="Karasinski D."/>
            <person name="Kautmanova I."/>
            <person name="Kiss B."/>
            <person name="Kocsube S."/>
            <person name="Kotiranta H."/>
            <person name="LaButti K.M."/>
            <person name="Lechner B.E."/>
            <person name="Liimatainen K."/>
            <person name="Lipzen A."/>
            <person name="Lukacs Z."/>
            <person name="Mihaltcheva S."/>
            <person name="Morgado L.N."/>
            <person name="Niskanen T."/>
            <person name="Noordeloos M.E."/>
            <person name="Ohm R.A."/>
            <person name="Ortiz-Santana B."/>
            <person name="Ovrebo C."/>
            <person name="Racz N."/>
            <person name="Riley R."/>
            <person name="Savchenko A."/>
            <person name="Shiryaev A."/>
            <person name="Soop K."/>
            <person name="Spirin V."/>
            <person name="Szebenyi C."/>
            <person name="Tomsovsky M."/>
            <person name="Tulloss R.E."/>
            <person name="Uehling J."/>
            <person name="Grigoriev I.V."/>
            <person name="Vagvolgyi C."/>
            <person name="Papp T."/>
            <person name="Martin F.M."/>
            <person name="Miettinen O."/>
            <person name="Hibbett D.S."/>
            <person name="Nagy L.G."/>
        </authorList>
    </citation>
    <scope>NUCLEOTIDE SEQUENCE [LARGE SCALE GENOMIC DNA]</scope>
    <source>
        <strain evidence="3 4">CBS 309.79</strain>
    </source>
</reference>
<proteinExistence type="predicted"/>